<organism evidence="1 2">
    <name type="scientific">Marinilactibacillus psychrotolerans 42ea</name>
    <dbReference type="NCBI Taxonomy" id="1255609"/>
    <lineage>
        <taxon>Bacteria</taxon>
        <taxon>Bacillati</taxon>
        <taxon>Bacillota</taxon>
        <taxon>Bacilli</taxon>
        <taxon>Lactobacillales</taxon>
        <taxon>Carnobacteriaceae</taxon>
        <taxon>Marinilactibacillus</taxon>
    </lineage>
</organism>
<reference evidence="1 2" key="1">
    <citation type="submission" date="2017-02" db="EMBL/GenBank/DDBJ databases">
        <authorList>
            <person name="Peterson S.W."/>
        </authorList>
    </citation>
    <scope>NUCLEOTIDE SEQUENCE [LARGE SCALE GENOMIC DNA]</scope>
    <source>
        <strain evidence="1 2">42ea</strain>
    </source>
</reference>
<evidence type="ECO:0000313" key="1">
    <source>
        <dbReference type="EMBL" id="SJN36742.1"/>
    </source>
</evidence>
<accession>A0A1R4JXN8</accession>
<gene>
    <name evidence="1" type="ORF">FM115_07275</name>
</gene>
<dbReference type="EMBL" id="FUKW01000096">
    <property type="protein sequence ID" value="SJN36742.1"/>
    <property type="molecule type" value="Genomic_DNA"/>
</dbReference>
<proteinExistence type="predicted"/>
<dbReference type="Proteomes" id="UP000195611">
    <property type="component" value="Unassembled WGS sequence"/>
</dbReference>
<dbReference type="AlphaFoldDB" id="A0A1R4JXN8"/>
<evidence type="ECO:0000313" key="2">
    <source>
        <dbReference type="Proteomes" id="UP000195611"/>
    </source>
</evidence>
<sequence length="37" mass="4219">MKDSRGSFIIKLKKLSMRGTSSVISQSRGWSDLYIKN</sequence>
<protein>
    <submittedName>
        <fullName evidence="1">Uncharacterized protein</fullName>
    </submittedName>
</protein>
<name>A0A1R4JXN8_9LACT</name>